<evidence type="ECO:0000313" key="3">
    <source>
        <dbReference type="Proteomes" id="UP000317624"/>
    </source>
</evidence>
<comment type="caution">
    <text evidence="2">The sequence shown here is derived from an EMBL/GenBank/DDBJ whole genome shotgun (WGS) entry which is preliminary data.</text>
</comment>
<organism evidence="2 3">
    <name type="scientific">Hymenobacter setariae</name>
    <dbReference type="NCBI Taxonomy" id="2594794"/>
    <lineage>
        <taxon>Bacteria</taxon>
        <taxon>Pseudomonadati</taxon>
        <taxon>Bacteroidota</taxon>
        <taxon>Cytophagia</taxon>
        <taxon>Cytophagales</taxon>
        <taxon>Hymenobacteraceae</taxon>
        <taxon>Hymenobacter</taxon>
    </lineage>
</organism>
<gene>
    <name evidence="2" type="ORF">FNT36_17085</name>
</gene>
<dbReference type="EMBL" id="VMRJ01000004">
    <property type="protein sequence ID" value="TVT39369.1"/>
    <property type="molecule type" value="Genomic_DNA"/>
</dbReference>
<feature type="chain" id="PRO_5035273753" description="TolC family protein" evidence="1">
    <location>
        <begin position="25"/>
        <end position="444"/>
    </location>
</feature>
<keyword evidence="1" id="KW-0732">Signal</keyword>
<evidence type="ECO:0000256" key="1">
    <source>
        <dbReference type="SAM" id="SignalP"/>
    </source>
</evidence>
<dbReference type="AlphaFoldDB" id="A0A558BS93"/>
<dbReference type="OrthoDB" id="9821020at2"/>
<accession>A0A558BS93</accession>
<proteinExistence type="predicted"/>
<sequence>MIVAVSRPYLLGLGLALLPICAFAQATTSTALPTDGASPAAAPMQVAHSSPEDAQTQALAQAQATVLLLTRRVDSLRQSYRQQQRVYTELGGKFNNFLTGQKLSQTTRFSLAKGNVKATADLLQVSHSRLSQLRALTQALRNANEQAALSSPTESNPLGISLVDYTKSLITTKVVDKNRGNRLVDLATHLTSNSLVKTIPTVGPMLNAVSELLSGVRASSLTSDGFSAAQVQTIENGLKPTLNFFSALDAARADNQASLLTLDNELSVLQHQLSQLYRPYVQLAAYQEDISAYYTAAPMGQPATNSLDVANISRMSNYVAANLPARFTALDQAFARAQNQLDILDPDSYLTPANNSAEQVVQLAAQLQSLTDRLPVITSQYSAAIRAAIAQGQQDGLIKADRASKVIADETARAKAAAETYQQARASERFGETLANVKPLFKLY</sequence>
<dbReference type="Proteomes" id="UP000317624">
    <property type="component" value="Unassembled WGS sequence"/>
</dbReference>
<evidence type="ECO:0000313" key="2">
    <source>
        <dbReference type="EMBL" id="TVT39369.1"/>
    </source>
</evidence>
<reference evidence="2 3" key="1">
    <citation type="submission" date="2019-07" db="EMBL/GenBank/DDBJ databases">
        <title>Hymenobacter sp. straun FUR1 Genome sequencing and assembly.</title>
        <authorList>
            <person name="Chhetri G."/>
        </authorList>
    </citation>
    <scope>NUCLEOTIDE SEQUENCE [LARGE SCALE GENOMIC DNA]</scope>
    <source>
        <strain evidence="2 3">Fur1</strain>
    </source>
</reference>
<feature type="signal peptide" evidence="1">
    <location>
        <begin position="1"/>
        <end position="24"/>
    </location>
</feature>
<keyword evidence="3" id="KW-1185">Reference proteome</keyword>
<protein>
    <recommendedName>
        <fullName evidence="4">TolC family protein</fullName>
    </recommendedName>
</protein>
<name>A0A558BS93_9BACT</name>
<dbReference type="RefSeq" id="WP_144850162.1">
    <property type="nucleotide sequence ID" value="NZ_VMRJ01000004.1"/>
</dbReference>
<evidence type="ECO:0008006" key="4">
    <source>
        <dbReference type="Google" id="ProtNLM"/>
    </source>
</evidence>